<dbReference type="GO" id="GO:0001671">
    <property type="term" value="F:ATPase activator activity"/>
    <property type="evidence" value="ECO:0007669"/>
    <property type="project" value="InterPro"/>
</dbReference>
<dbReference type="GO" id="GO:0005829">
    <property type="term" value="C:cytosol"/>
    <property type="evidence" value="ECO:0007669"/>
    <property type="project" value="TreeGrafter"/>
</dbReference>
<dbReference type="PANTHER" id="PTHR13009">
    <property type="entry name" value="HEAT SHOCK PROTEIN 90 HSP90 CO-CHAPERONE AHA-1"/>
    <property type="match status" value="1"/>
</dbReference>
<dbReference type="SUPFAM" id="SSF103111">
    <property type="entry name" value="Activator of Hsp90 ATPase, Aha1"/>
    <property type="match status" value="1"/>
</dbReference>
<reference evidence="4 5" key="1">
    <citation type="journal article" date="2007" name="Proc. Natl. Acad. Sci. U.S.A.">
        <title>The tiny eukaryote Ostreococcus provides genomic insights into the paradox of plankton speciation.</title>
        <authorList>
            <person name="Palenik B."/>
            <person name="Grimwood J."/>
            <person name="Aerts A."/>
            <person name="Rouze P."/>
            <person name="Salamov A."/>
            <person name="Putnam N."/>
            <person name="Dupont C."/>
            <person name="Jorgensen R."/>
            <person name="Derelle E."/>
            <person name="Rombauts S."/>
            <person name="Zhou K."/>
            <person name="Otillar R."/>
            <person name="Merchant S.S."/>
            <person name="Podell S."/>
            <person name="Gaasterland T."/>
            <person name="Napoli C."/>
            <person name="Gendler K."/>
            <person name="Manuell A."/>
            <person name="Tai V."/>
            <person name="Vallon O."/>
            <person name="Piganeau G."/>
            <person name="Jancek S."/>
            <person name="Heijde M."/>
            <person name="Jabbari K."/>
            <person name="Bowler C."/>
            <person name="Lohr M."/>
            <person name="Robbens S."/>
            <person name="Werner G."/>
            <person name="Dubchak I."/>
            <person name="Pazour G.J."/>
            <person name="Ren Q."/>
            <person name="Paulsen I."/>
            <person name="Delwiche C."/>
            <person name="Schmutz J."/>
            <person name="Rokhsar D."/>
            <person name="Van de Peer Y."/>
            <person name="Moreau H."/>
            <person name="Grigoriev I.V."/>
        </authorList>
    </citation>
    <scope>NUCLEOTIDE SEQUENCE [LARGE SCALE GENOMIC DNA]</scope>
    <source>
        <strain evidence="4 5">CCE9901</strain>
    </source>
</reference>
<evidence type="ECO:0000313" key="5">
    <source>
        <dbReference type="Proteomes" id="UP000001568"/>
    </source>
</evidence>
<dbReference type="GO" id="GO:0006457">
    <property type="term" value="P:protein folding"/>
    <property type="evidence" value="ECO:0007669"/>
    <property type="project" value="TreeGrafter"/>
</dbReference>
<name>A4S1S3_OSTLU</name>
<gene>
    <name evidence="4" type="ORF">OSTLU_33202</name>
</gene>
<keyword evidence="5" id="KW-1185">Reference proteome</keyword>
<dbReference type="KEGG" id="olu:OSTLU_33202"/>
<sequence>MSDDDDDARARRRDGDGKGELSYHYWHGRNAGEAPAATAKRITSEEAAALTRQVSSTQISAWNAAGTWEERGHTDWARARLETLVVERGKFDLDGAFAGVVARVVGVKKCEGDASVVMIRGKPRHGFDFETTLEWRASFAEEDGEDGEDEDGDEAAVEVQGTIHIPEFSRDCAEDEECAFEIKVENRKKEHREREDACYAALKKSCEEFIVGVLRQIDDELCERASK</sequence>
<dbReference type="GO" id="GO:0051087">
    <property type="term" value="F:protein-folding chaperone binding"/>
    <property type="evidence" value="ECO:0007669"/>
    <property type="project" value="InterPro"/>
</dbReference>
<comment type="similarity">
    <text evidence="1">Belongs to the AHA1 family.</text>
</comment>
<dbReference type="SMART" id="SM01000">
    <property type="entry name" value="Aha1_N"/>
    <property type="match status" value="1"/>
</dbReference>
<dbReference type="OrthoDB" id="567237at2759"/>
<evidence type="ECO:0000313" key="4">
    <source>
        <dbReference type="EMBL" id="ABO97710.1"/>
    </source>
</evidence>
<evidence type="ECO:0000256" key="2">
    <source>
        <dbReference type="SAM" id="MobiDB-lite"/>
    </source>
</evidence>
<dbReference type="PANTHER" id="PTHR13009:SF22">
    <property type="entry name" value="LD43819P"/>
    <property type="match status" value="1"/>
</dbReference>
<dbReference type="Gramene" id="ABO97710">
    <property type="protein sequence ID" value="ABO97710"/>
    <property type="gene ID" value="OSTLU_33202"/>
</dbReference>
<evidence type="ECO:0000259" key="3">
    <source>
        <dbReference type="SMART" id="SM01000"/>
    </source>
</evidence>
<accession>A4S1S3</accession>
<dbReference type="eggNOG" id="KOG2936">
    <property type="taxonomic scope" value="Eukaryota"/>
</dbReference>
<dbReference type="Gene3D" id="3.15.10.20">
    <property type="entry name" value="Activator of Hsp90 ATPase Aha1, N-terminal domain"/>
    <property type="match status" value="1"/>
</dbReference>
<dbReference type="Pfam" id="PF09229">
    <property type="entry name" value="Aha1_N"/>
    <property type="match status" value="1"/>
</dbReference>
<protein>
    <recommendedName>
        <fullName evidence="3">Activator of Hsp90 ATPase AHSA1-like N-terminal domain-containing protein</fullName>
    </recommendedName>
</protein>
<dbReference type="AlphaFoldDB" id="A4S1S3"/>
<feature type="region of interest" description="Disordered" evidence="2">
    <location>
        <begin position="1"/>
        <end position="22"/>
    </location>
</feature>
<organism evidence="4 5">
    <name type="scientific">Ostreococcus lucimarinus (strain CCE9901)</name>
    <dbReference type="NCBI Taxonomy" id="436017"/>
    <lineage>
        <taxon>Eukaryota</taxon>
        <taxon>Viridiplantae</taxon>
        <taxon>Chlorophyta</taxon>
        <taxon>Mamiellophyceae</taxon>
        <taxon>Mamiellales</taxon>
        <taxon>Bathycoccaceae</taxon>
        <taxon>Ostreococcus</taxon>
    </lineage>
</organism>
<dbReference type="OMA" id="IEGEREC"/>
<dbReference type="EMBL" id="CP000588">
    <property type="protein sequence ID" value="ABO97710.1"/>
    <property type="molecule type" value="Genomic_DNA"/>
</dbReference>
<dbReference type="STRING" id="436017.A4S1S3"/>
<proteinExistence type="inferred from homology"/>
<dbReference type="HOGENOM" id="CLU_093992_0_0_1"/>
<dbReference type="RefSeq" id="XP_001419417.1">
    <property type="nucleotide sequence ID" value="XM_001419380.1"/>
</dbReference>
<dbReference type="InterPro" id="IPR036338">
    <property type="entry name" value="Aha1"/>
</dbReference>
<feature type="domain" description="Activator of Hsp90 ATPase AHSA1-like N-terminal" evidence="3">
    <location>
        <begin position="70"/>
        <end position="224"/>
    </location>
</feature>
<dbReference type="GeneID" id="5003112"/>
<dbReference type="InterPro" id="IPR015310">
    <property type="entry name" value="AHSA1-like_N"/>
</dbReference>
<evidence type="ECO:0000256" key="1">
    <source>
        <dbReference type="ARBA" id="ARBA00006817"/>
    </source>
</evidence>
<dbReference type="Proteomes" id="UP000001568">
    <property type="component" value="Chromosome 8"/>
</dbReference>